<reference evidence="5" key="1">
    <citation type="journal article" date="2013" name="Science">
        <title>Gene transfer from bacteria and archaea facilitated evolution of an extremophilic eukaryote.</title>
        <authorList>
            <person name="Schonknecht G."/>
            <person name="Chen W.H."/>
            <person name="Ternes C.M."/>
            <person name="Barbier G.G."/>
            <person name="Shrestha R.P."/>
            <person name="Stanke M."/>
            <person name="Brautigam A."/>
            <person name="Baker B.J."/>
            <person name="Banfield J.F."/>
            <person name="Garavito R.M."/>
            <person name="Carr K."/>
            <person name="Wilkerson C."/>
            <person name="Rensing S.A."/>
            <person name="Gagneul D."/>
            <person name="Dickenson N.E."/>
            <person name="Oesterhelt C."/>
            <person name="Lercher M.J."/>
            <person name="Weber A.P."/>
        </authorList>
    </citation>
    <scope>NUCLEOTIDE SEQUENCE [LARGE SCALE GENOMIC DNA]</scope>
    <source>
        <strain evidence="5">074W</strain>
    </source>
</reference>
<dbReference type="OrthoDB" id="153872at2759"/>
<dbReference type="RefSeq" id="XP_005709099.1">
    <property type="nucleotide sequence ID" value="XM_005709042.1"/>
</dbReference>
<dbReference type="Pfam" id="PF06203">
    <property type="entry name" value="CCT"/>
    <property type="match status" value="1"/>
</dbReference>
<dbReference type="EMBL" id="KB454485">
    <property type="protein sequence ID" value="EME32579.1"/>
    <property type="molecule type" value="Genomic_DNA"/>
</dbReference>
<dbReference type="PANTHER" id="PTHR31319:SF77">
    <property type="entry name" value="ZINC FINGER PROTEIN CONSTANS-LIKE 4"/>
    <property type="match status" value="1"/>
</dbReference>
<organism evidence="4 5">
    <name type="scientific">Galdieria sulphuraria</name>
    <name type="common">Red alga</name>
    <dbReference type="NCBI Taxonomy" id="130081"/>
    <lineage>
        <taxon>Eukaryota</taxon>
        <taxon>Rhodophyta</taxon>
        <taxon>Bangiophyceae</taxon>
        <taxon>Galdieriales</taxon>
        <taxon>Galdieriaceae</taxon>
        <taxon>Galdieria</taxon>
    </lineage>
</organism>
<name>M2Y9M6_GALSU</name>
<accession>M2Y9M6</accession>
<evidence type="ECO:0000256" key="2">
    <source>
        <dbReference type="ARBA" id="ARBA00023242"/>
    </source>
</evidence>
<evidence type="ECO:0000313" key="4">
    <source>
        <dbReference type="EMBL" id="EME32579.1"/>
    </source>
</evidence>
<sequence length="369" mass="43096">MNHSMNTMSDTIEQPAIDSCKGYEETATHLRVYGEEHPRGSLSDTNSCESSYSFHEEVEGLLFQSPLYNNWQGRNETLHSSCTENASDSKVRREQARLEFWYTSGYQSGFDSYSQEEDFSKSFSVENHVVCPDLNNVEMKRQCYPMEDYDEESVEINLGSSTYNGTDISSIYKYMQQRDEASLLLTRDRNSMYPSNFLSYSFATEGHSNRSQSSCNKDNVEKNSFKTCKEIVKEVPWTQCDEYLQECHDLMKANLMQSHLQLPKVSCPLNATRRRKRRKSKASPKDLLEQDASVLYKPTDWSQYELSSYRMAALARYYYKKHRRNYANKVRYECRKRLAVYRPRLYGRFVKASCNTSKSDEPSHDLDNM</sequence>
<protein>
    <recommendedName>
        <fullName evidence="3">CCT domain-containing protein</fullName>
    </recommendedName>
</protein>
<proteinExistence type="predicted"/>
<gene>
    <name evidence="4" type="ORF">Gasu_03490</name>
</gene>
<dbReference type="InterPro" id="IPR010402">
    <property type="entry name" value="CCT_domain"/>
</dbReference>
<feature type="domain" description="CCT" evidence="3">
    <location>
        <begin position="310"/>
        <end position="352"/>
    </location>
</feature>
<dbReference type="KEGG" id="gsl:Gasu_03490"/>
<comment type="subcellular location">
    <subcellularLocation>
        <location evidence="1">Nucleus</location>
    </subcellularLocation>
</comment>
<dbReference type="Proteomes" id="UP000030680">
    <property type="component" value="Unassembled WGS sequence"/>
</dbReference>
<dbReference type="PANTHER" id="PTHR31319">
    <property type="entry name" value="ZINC FINGER PROTEIN CONSTANS-LIKE 4"/>
    <property type="match status" value="1"/>
</dbReference>
<dbReference type="InterPro" id="IPR045281">
    <property type="entry name" value="CONSTANS-like"/>
</dbReference>
<dbReference type="GO" id="GO:0005634">
    <property type="term" value="C:nucleus"/>
    <property type="evidence" value="ECO:0007669"/>
    <property type="project" value="UniProtKB-SubCell"/>
</dbReference>
<evidence type="ECO:0000259" key="3">
    <source>
        <dbReference type="PROSITE" id="PS51017"/>
    </source>
</evidence>
<dbReference type="GeneID" id="17091145"/>
<dbReference type="AlphaFoldDB" id="M2Y9M6"/>
<dbReference type="PROSITE" id="PS51017">
    <property type="entry name" value="CCT"/>
    <property type="match status" value="1"/>
</dbReference>
<evidence type="ECO:0000313" key="5">
    <source>
        <dbReference type="Proteomes" id="UP000030680"/>
    </source>
</evidence>
<keyword evidence="5" id="KW-1185">Reference proteome</keyword>
<keyword evidence="2" id="KW-0539">Nucleus</keyword>
<dbReference type="Gramene" id="EME32579">
    <property type="protein sequence ID" value="EME32579"/>
    <property type="gene ID" value="Gasu_03490"/>
</dbReference>
<evidence type="ECO:0000256" key="1">
    <source>
        <dbReference type="ARBA" id="ARBA00004123"/>
    </source>
</evidence>